<proteinExistence type="predicted"/>
<dbReference type="Gene3D" id="1.10.530.10">
    <property type="match status" value="1"/>
</dbReference>
<dbReference type="Pfam" id="PF18013">
    <property type="entry name" value="Phage_lysozyme2"/>
    <property type="match status" value="1"/>
</dbReference>
<evidence type="ECO:0000313" key="6">
    <source>
        <dbReference type="EMBL" id="USY17860.1"/>
    </source>
</evidence>
<sequence>MKPAGEGASAAKAADGAQALGKADKASKGLDGAGANLAGSAAQKAIEGDGDSKGRRTAGRYAGSAVSGAIGGAQKGAAAGGVGALPGAVIGAAKGVAVEGGKDAIKGGKKALGAGGTGYAREQQDQESPGSKAAKGVAVAGGIAAAPPAGALLALMSLLKWLKMLMMQVAAAALGFLQSVLAWVLAVPQMIGAVIGGVFGAIGSAIASVVVTVVGITIAPAVATASAVVAVVAAIALVAGMLASAVIDSQAAAHGDGGGRSSHSCIVNTGSGPISVGDIDSDQEAHAQAVYKVLSGMGMPDENIAGILGNWEIESELDPTGVEGIYDEPYDLGPKKKAKLDGGGTNYGIGLGQWTADRHTKLLEYAEAAGGQWYDMEIQLSFMTDPDGDNPSDVAIVKGMVSEKKGSPSEAAEYFLTEWERAGVPALDARQEAAEKWFKAMDGWEEGTGSDSIDVEPVSDRPEQLDLGPVKPHVQKAADLIYSKFKDGPGSGIEVAWGYRSGGGSYDDNAHGHHVGLAVDFMVALDGEGKKTGDALAKYVIDNHKELGNVRYLIWQQRIWNFSAGDTDWQPMEDRGSPTQNHMDHPHVSWNSSGSVTDVAPVSTVSCSGGDSDGDGGGGGTVGLEDGGIDLKDAERLMELYIEEADEVLGEVFAGGGGPFKCNGSYVQNCTSFSWYFAHKYAGWDKGYASNNGKDTARVMAQLLGTEASNTPTPYSVFSHGNSSAAGHTGVVLGVDGDRILIGEAAYCAFPGRARWVEASEWKNAGWSFTDLSDRIEGGEVKV</sequence>
<feature type="transmembrane region" description="Helical" evidence="2">
    <location>
        <begin position="137"/>
        <end position="159"/>
    </location>
</feature>
<evidence type="ECO:0000313" key="7">
    <source>
        <dbReference type="Proteomes" id="UP001055940"/>
    </source>
</evidence>
<feature type="region of interest" description="Disordered" evidence="1">
    <location>
        <begin position="447"/>
        <end position="468"/>
    </location>
</feature>
<dbReference type="Pfam" id="PF05257">
    <property type="entry name" value="CHAP"/>
    <property type="match status" value="1"/>
</dbReference>
<evidence type="ECO:0000259" key="5">
    <source>
        <dbReference type="Pfam" id="PF26571"/>
    </source>
</evidence>
<dbReference type="EMBL" id="CP099837">
    <property type="protein sequence ID" value="USY17860.1"/>
    <property type="molecule type" value="Genomic_DNA"/>
</dbReference>
<dbReference type="InterPro" id="IPR007921">
    <property type="entry name" value="CHAP_dom"/>
</dbReference>
<feature type="compositionally biased region" description="Gly residues" evidence="1">
    <location>
        <begin position="615"/>
        <end position="626"/>
    </location>
</feature>
<evidence type="ECO:0000256" key="1">
    <source>
        <dbReference type="SAM" id="MobiDB-lite"/>
    </source>
</evidence>
<dbReference type="RefSeq" id="WP_254417350.1">
    <property type="nucleotide sequence ID" value="NZ_BAAAJB010000011.1"/>
</dbReference>
<keyword evidence="2" id="KW-0472">Membrane</keyword>
<accession>A0ABY5D368</accession>
<dbReference type="Gene3D" id="3.90.1720.10">
    <property type="entry name" value="endopeptidase domain like (from Nostoc punctiforme)"/>
    <property type="match status" value="1"/>
</dbReference>
<dbReference type="InterPro" id="IPR058593">
    <property type="entry name" value="ARB_07466-like_C"/>
</dbReference>
<organism evidence="6 7">
    <name type="scientific">Nocardiopsis exhalans</name>
    <dbReference type="NCBI Taxonomy" id="163604"/>
    <lineage>
        <taxon>Bacteria</taxon>
        <taxon>Bacillati</taxon>
        <taxon>Actinomycetota</taxon>
        <taxon>Actinomycetes</taxon>
        <taxon>Streptosporangiales</taxon>
        <taxon>Nocardiopsidaceae</taxon>
        <taxon>Nocardiopsis</taxon>
    </lineage>
</organism>
<protein>
    <submittedName>
        <fullName evidence="6">Phage tail tip lysozyme</fullName>
    </submittedName>
</protein>
<gene>
    <name evidence="6" type="ORF">NE857_21335</name>
</gene>
<reference evidence="6" key="1">
    <citation type="submission" date="2022-06" db="EMBL/GenBank/DDBJ databases">
        <authorList>
            <person name="Ping M."/>
        </authorList>
    </citation>
    <scope>NUCLEOTIDE SEQUENCE</scope>
    <source>
        <strain evidence="6">JCM11759T</strain>
    </source>
</reference>
<keyword evidence="2" id="KW-1133">Transmembrane helix</keyword>
<dbReference type="Proteomes" id="UP001055940">
    <property type="component" value="Chromosome"/>
</dbReference>
<dbReference type="InterPro" id="IPR041219">
    <property type="entry name" value="Phage_lysozyme2"/>
</dbReference>
<feature type="region of interest" description="Disordered" evidence="1">
    <location>
        <begin position="607"/>
        <end position="626"/>
    </location>
</feature>
<dbReference type="Pfam" id="PF26571">
    <property type="entry name" value="VldE"/>
    <property type="match status" value="1"/>
</dbReference>
<evidence type="ECO:0000256" key="2">
    <source>
        <dbReference type="SAM" id="Phobius"/>
    </source>
</evidence>
<keyword evidence="7" id="KW-1185">Reference proteome</keyword>
<feature type="transmembrane region" description="Helical" evidence="2">
    <location>
        <begin position="225"/>
        <end position="247"/>
    </location>
</feature>
<feature type="transmembrane region" description="Helical" evidence="2">
    <location>
        <begin position="165"/>
        <end position="186"/>
    </location>
</feature>
<keyword evidence="2" id="KW-0812">Transmembrane</keyword>
<feature type="domain" description="Peptidase C51" evidence="3">
    <location>
        <begin position="664"/>
        <end position="744"/>
    </location>
</feature>
<dbReference type="InterPro" id="IPR038765">
    <property type="entry name" value="Papain-like_cys_pep_sf"/>
</dbReference>
<feature type="domain" description="ARB-07466-like C-terminal" evidence="5">
    <location>
        <begin position="468"/>
        <end position="583"/>
    </location>
</feature>
<evidence type="ECO:0000259" key="4">
    <source>
        <dbReference type="Pfam" id="PF18013"/>
    </source>
</evidence>
<feature type="transmembrane region" description="Helical" evidence="2">
    <location>
        <begin position="193"/>
        <end position="219"/>
    </location>
</feature>
<evidence type="ECO:0000259" key="3">
    <source>
        <dbReference type="Pfam" id="PF05257"/>
    </source>
</evidence>
<name>A0ABY5D368_9ACTN</name>
<dbReference type="SUPFAM" id="SSF54001">
    <property type="entry name" value="Cysteine proteinases"/>
    <property type="match status" value="1"/>
</dbReference>
<feature type="domain" description="Phage tail lysozyme" evidence="4">
    <location>
        <begin position="287"/>
        <end position="441"/>
    </location>
</feature>